<proteinExistence type="predicted"/>
<reference evidence="1" key="1">
    <citation type="submission" date="2025-08" db="UniProtKB">
        <authorList>
            <consortium name="Ensembl"/>
        </authorList>
    </citation>
    <scope>IDENTIFICATION</scope>
</reference>
<accession>A0A8C3IBL3</accession>
<dbReference type="Ensembl" id="ENSCPBT00000035847.1">
    <property type="protein sequence ID" value="ENSCPBP00000030454.1"/>
    <property type="gene ID" value="ENSCPBG00000021435.1"/>
</dbReference>
<reference evidence="1" key="2">
    <citation type="submission" date="2025-09" db="UniProtKB">
        <authorList>
            <consortium name="Ensembl"/>
        </authorList>
    </citation>
    <scope>IDENTIFICATION</scope>
</reference>
<evidence type="ECO:0000313" key="1">
    <source>
        <dbReference type="Ensembl" id="ENSCPBP00000030454.1"/>
    </source>
</evidence>
<evidence type="ECO:0000313" key="2">
    <source>
        <dbReference type="Proteomes" id="UP000694380"/>
    </source>
</evidence>
<name>A0A8C3IBL3_CHRPI</name>
<evidence type="ECO:0008006" key="3">
    <source>
        <dbReference type="Google" id="ProtNLM"/>
    </source>
</evidence>
<keyword evidence="2" id="KW-1185">Reference proteome</keyword>
<dbReference type="GeneTree" id="ENSGT00940000163790"/>
<dbReference type="AlphaFoldDB" id="A0A8C3IBL3"/>
<organism evidence="1 2">
    <name type="scientific">Chrysemys picta bellii</name>
    <name type="common">Western painted turtle</name>
    <name type="synonym">Emys bellii</name>
    <dbReference type="NCBI Taxonomy" id="8478"/>
    <lineage>
        <taxon>Eukaryota</taxon>
        <taxon>Metazoa</taxon>
        <taxon>Chordata</taxon>
        <taxon>Craniata</taxon>
        <taxon>Vertebrata</taxon>
        <taxon>Euteleostomi</taxon>
        <taxon>Archelosauria</taxon>
        <taxon>Testudinata</taxon>
        <taxon>Testudines</taxon>
        <taxon>Cryptodira</taxon>
        <taxon>Durocryptodira</taxon>
        <taxon>Testudinoidea</taxon>
        <taxon>Emydidae</taxon>
        <taxon>Chrysemys</taxon>
    </lineage>
</organism>
<dbReference type="OMA" id="GKMRTGA"/>
<dbReference type="Proteomes" id="UP000694380">
    <property type="component" value="Unplaced"/>
</dbReference>
<sequence length="130" mass="14487">MKTCAKREADRKTFMEQVRESKESGYLLSSRKIGSGAFSKVFLGYATQENLRQNYKLASDLRSKRHTMVAIQIIPTFLPREIYSLNATSRHINVLSPSCSPLPHPAASARVVSIGHPNCTGRRPHISQGC</sequence>
<protein>
    <recommendedName>
        <fullName evidence="3">Protein kinase domain-containing protein</fullName>
    </recommendedName>
</protein>